<dbReference type="PANTHER" id="PTHR11102:SF160">
    <property type="entry name" value="ERAD-ASSOCIATED E3 UBIQUITIN-PROTEIN LIGASE COMPONENT HRD3"/>
    <property type="match status" value="1"/>
</dbReference>
<dbReference type="InterPro" id="IPR050767">
    <property type="entry name" value="Sel1_AlgK"/>
</dbReference>
<keyword evidence="2" id="KW-1185">Reference proteome</keyword>
<organism evidence="1 2">
    <name type="scientific">Kitasatospora kazusensis</name>
    <dbReference type="NCBI Taxonomy" id="407974"/>
    <lineage>
        <taxon>Bacteria</taxon>
        <taxon>Bacillati</taxon>
        <taxon>Actinomycetota</taxon>
        <taxon>Actinomycetes</taxon>
        <taxon>Kitasatosporales</taxon>
        <taxon>Streptomycetaceae</taxon>
        <taxon>Kitasatospora</taxon>
    </lineage>
</organism>
<sequence>MLPDYIERDHDRQLRAHLVTAACGGQTALVVVRGESCTGKTRTAFEAVRACLPDWQLVFPKTATRLLALLDADTLAPRTILWLNEAQNFLIGTDAAEAAAALHSRLEEAGPVVIVCTLWPEYYRLLTETPQPGRDAHAKARLLLSQARLIHVPGSFASEDLENPRVRRDRSLATALSTSTGRRITQTLAAGPQLVDHYERATGPYGPYAHAVITAAMDARRLGHTSPLPAALLMAAAPGYLTAQQRAAADPGTWFTHALEYARESVRGVAASLEPVANTDGMGAVPDIYRLSDYLDHHARTVRRHDVPPDSFWTAAQGHAATASDRNALARAAHQRARYRIAAYLCQRSADAGEVEALMLLAQWRDEAGDREGAADLYQRAADAGEVEALGVLARWREWAGDAVGAERLAQRAADAGDPRALTDLAQWRGSAGDRQGAERLAQRAADAGEVEALITLALWRTQVGDREGAERFAQRAADAGDPRALTDLARSREWAGDAAGAERLAQRAADAGEVEALTLLAQWRDKAGDREGATDLFQRAVDAGDPRALTFLARLREEAGDAEGAERLAQRAADAGDLWALTELARLREEAGDAVGAERLAQRVADAGDPQALIDLMRWRQEAGDTVGAERVAQRATDTGYLWALAWLANRRYEAGDREGAADLYQRGAAAGDTELALIWLAYQRKDAGDMEGAERLALRAVDAGEAEALITLAEWRQEAGDVEGAEGLQRFGLEADGSPAQPWWQRTNGWRYTKINLTIP</sequence>
<protein>
    <recommendedName>
        <fullName evidence="3">TPR repeat protein</fullName>
    </recommendedName>
</protein>
<dbReference type="InterPro" id="IPR011990">
    <property type="entry name" value="TPR-like_helical_dom_sf"/>
</dbReference>
<dbReference type="Proteomes" id="UP001422759">
    <property type="component" value="Unassembled WGS sequence"/>
</dbReference>
<dbReference type="PANTHER" id="PTHR11102">
    <property type="entry name" value="SEL-1-LIKE PROTEIN"/>
    <property type="match status" value="1"/>
</dbReference>
<dbReference type="EMBL" id="BAAANT010000041">
    <property type="protein sequence ID" value="GAA2154235.1"/>
    <property type="molecule type" value="Genomic_DNA"/>
</dbReference>
<proteinExistence type="predicted"/>
<dbReference type="SMART" id="SM00671">
    <property type="entry name" value="SEL1"/>
    <property type="match status" value="7"/>
</dbReference>
<reference evidence="2" key="1">
    <citation type="journal article" date="2019" name="Int. J. Syst. Evol. Microbiol.">
        <title>The Global Catalogue of Microorganisms (GCM) 10K type strain sequencing project: providing services to taxonomists for standard genome sequencing and annotation.</title>
        <authorList>
            <consortium name="The Broad Institute Genomics Platform"/>
            <consortium name="The Broad Institute Genome Sequencing Center for Infectious Disease"/>
            <person name="Wu L."/>
            <person name="Ma J."/>
        </authorList>
    </citation>
    <scope>NUCLEOTIDE SEQUENCE [LARGE SCALE GENOMIC DNA]</scope>
    <source>
        <strain evidence="2">JCM 14560</strain>
    </source>
</reference>
<dbReference type="Gene3D" id="1.25.40.10">
    <property type="entry name" value="Tetratricopeptide repeat domain"/>
    <property type="match status" value="2"/>
</dbReference>
<accession>A0ABP5LUI5</accession>
<dbReference type="RefSeq" id="WP_344468483.1">
    <property type="nucleotide sequence ID" value="NZ_BAAANT010000041.1"/>
</dbReference>
<name>A0ABP5LUI5_9ACTN</name>
<dbReference type="InterPro" id="IPR006597">
    <property type="entry name" value="Sel1-like"/>
</dbReference>
<evidence type="ECO:0000313" key="1">
    <source>
        <dbReference type="EMBL" id="GAA2154235.1"/>
    </source>
</evidence>
<gene>
    <name evidence="1" type="ORF">GCM10009760_52960</name>
</gene>
<comment type="caution">
    <text evidence="1">The sequence shown here is derived from an EMBL/GenBank/DDBJ whole genome shotgun (WGS) entry which is preliminary data.</text>
</comment>
<dbReference type="SUPFAM" id="SSF81901">
    <property type="entry name" value="HCP-like"/>
    <property type="match status" value="2"/>
</dbReference>
<evidence type="ECO:0008006" key="3">
    <source>
        <dbReference type="Google" id="ProtNLM"/>
    </source>
</evidence>
<evidence type="ECO:0000313" key="2">
    <source>
        <dbReference type="Proteomes" id="UP001422759"/>
    </source>
</evidence>